<evidence type="ECO:0000259" key="8">
    <source>
        <dbReference type="PROSITE" id="PS51379"/>
    </source>
</evidence>
<dbReference type="EMBL" id="MFGW01000145">
    <property type="protein sequence ID" value="OGF63864.1"/>
    <property type="molecule type" value="Genomic_DNA"/>
</dbReference>
<organism evidence="9 10">
    <name type="scientific">Candidatus Fischerbacteria bacterium RBG_13_37_8</name>
    <dbReference type="NCBI Taxonomy" id="1817863"/>
    <lineage>
        <taxon>Bacteria</taxon>
        <taxon>Candidatus Fischeribacteriota</taxon>
    </lineage>
</organism>
<dbReference type="AlphaFoldDB" id="A0A1F5VKD8"/>
<dbReference type="GO" id="GO:0030313">
    <property type="term" value="C:cell envelope"/>
    <property type="evidence" value="ECO:0007669"/>
    <property type="project" value="UniProtKB-SubCell"/>
</dbReference>
<accession>A0A1F5VKD8</accession>
<feature type="transmembrane region" description="Helical" evidence="7">
    <location>
        <begin position="253"/>
        <end position="274"/>
    </location>
</feature>
<comment type="caution">
    <text evidence="9">The sequence shown here is derived from an EMBL/GenBank/DDBJ whole genome shotgun (WGS) entry which is preliminary data.</text>
</comment>
<dbReference type="InterPro" id="IPR051555">
    <property type="entry name" value="FDH_Electron_Transfer_Unit"/>
</dbReference>
<dbReference type="InterPro" id="IPR017900">
    <property type="entry name" value="4Fe4S_Fe_S_CS"/>
</dbReference>
<keyword evidence="2" id="KW-0004">4Fe-4S</keyword>
<dbReference type="SUPFAM" id="SSF54862">
    <property type="entry name" value="4Fe-4S ferredoxins"/>
    <property type="match status" value="1"/>
</dbReference>
<reference evidence="9 10" key="1">
    <citation type="journal article" date="2016" name="Nat. Commun.">
        <title>Thousands of microbial genomes shed light on interconnected biogeochemical processes in an aquifer system.</title>
        <authorList>
            <person name="Anantharaman K."/>
            <person name="Brown C.T."/>
            <person name="Hug L.A."/>
            <person name="Sharon I."/>
            <person name="Castelle C.J."/>
            <person name="Probst A.J."/>
            <person name="Thomas B.C."/>
            <person name="Singh A."/>
            <person name="Wilkins M.J."/>
            <person name="Karaoz U."/>
            <person name="Brodie E.L."/>
            <person name="Williams K.H."/>
            <person name="Hubbard S.S."/>
            <person name="Banfield J.F."/>
        </authorList>
    </citation>
    <scope>NUCLEOTIDE SEQUENCE [LARGE SCALE GENOMIC DNA]</scope>
</reference>
<dbReference type="Pfam" id="PF13247">
    <property type="entry name" value="Fer4_11"/>
    <property type="match status" value="1"/>
</dbReference>
<keyword evidence="3" id="KW-0479">Metal-binding</keyword>
<dbReference type="Proteomes" id="UP000178943">
    <property type="component" value="Unassembled WGS sequence"/>
</dbReference>
<evidence type="ECO:0000256" key="3">
    <source>
        <dbReference type="ARBA" id="ARBA00022723"/>
    </source>
</evidence>
<feature type="domain" description="4Fe-4S ferredoxin-type" evidence="8">
    <location>
        <begin position="124"/>
        <end position="153"/>
    </location>
</feature>
<keyword evidence="4" id="KW-0677">Repeat</keyword>
<keyword evidence="5" id="KW-0408">Iron</keyword>
<dbReference type="PROSITE" id="PS51379">
    <property type="entry name" value="4FE4S_FER_2"/>
    <property type="match status" value="2"/>
</dbReference>
<evidence type="ECO:0000256" key="1">
    <source>
        <dbReference type="ARBA" id="ARBA00004196"/>
    </source>
</evidence>
<dbReference type="STRING" id="1817863.A2Y62_18960"/>
<gene>
    <name evidence="9" type="ORF">A2Y62_18960</name>
</gene>
<evidence type="ECO:0000256" key="7">
    <source>
        <dbReference type="SAM" id="Phobius"/>
    </source>
</evidence>
<keyword evidence="7" id="KW-0472">Membrane</keyword>
<comment type="subcellular location">
    <subcellularLocation>
        <location evidence="1">Cell envelope</location>
    </subcellularLocation>
</comment>
<evidence type="ECO:0000256" key="2">
    <source>
        <dbReference type="ARBA" id="ARBA00022485"/>
    </source>
</evidence>
<dbReference type="GO" id="GO:0046872">
    <property type="term" value="F:metal ion binding"/>
    <property type="evidence" value="ECO:0007669"/>
    <property type="project" value="UniProtKB-KW"/>
</dbReference>
<keyword evidence="7" id="KW-0812">Transmembrane</keyword>
<protein>
    <recommendedName>
        <fullName evidence="8">4Fe-4S ferredoxin-type domain-containing protein</fullName>
    </recommendedName>
</protein>
<proteinExistence type="predicted"/>
<feature type="domain" description="4Fe-4S ferredoxin-type" evidence="8">
    <location>
        <begin position="35"/>
        <end position="64"/>
    </location>
</feature>
<evidence type="ECO:0000256" key="5">
    <source>
        <dbReference type="ARBA" id="ARBA00023004"/>
    </source>
</evidence>
<evidence type="ECO:0000256" key="4">
    <source>
        <dbReference type="ARBA" id="ARBA00022737"/>
    </source>
</evidence>
<dbReference type="PROSITE" id="PS00198">
    <property type="entry name" value="4FE4S_FER_1"/>
    <property type="match status" value="1"/>
</dbReference>
<dbReference type="GO" id="GO:0051539">
    <property type="term" value="F:4 iron, 4 sulfur cluster binding"/>
    <property type="evidence" value="ECO:0007669"/>
    <property type="project" value="UniProtKB-KW"/>
</dbReference>
<name>A0A1F5VKD8_9BACT</name>
<evidence type="ECO:0000313" key="10">
    <source>
        <dbReference type="Proteomes" id="UP000178943"/>
    </source>
</evidence>
<keyword evidence="6" id="KW-0411">Iron-sulfur</keyword>
<dbReference type="PANTHER" id="PTHR43545:SF4">
    <property type="entry name" value="IRON-SULFUR PROTEIN"/>
    <property type="match status" value="1"/>
</dbReference>
<dbReference type="CDD" id="cd10561">
    <property type="entry name" value="HybA_like"/>
    <property type="match status" value="1"/>
</dbReference>
<dbReference type="PANTHER" id="PTHR43545">
    <property type="entry name" value="FORMATE DEHYDROGENASE, NITRATE-INDUCIBLE, IRON-SULFUR SUBUNIT"/>
    <property type="match status" value="1"/>
</dbReference>
<dbReference type="InterPro" id="IPR017896">
    <property type="entry name" value="4Fe4S_Fe-S-bd"/>
</dbReference>
<dbReference type="Gene3D" id="3.30.70.20">
    <property type="match status" value="2"/>
</dbReference>
<evidence type="ECO:0000313" key="9">
    <source>
        <dbReference type="EMBL" id="OGF63864.1"/>
    </source>
</evidence>
<evidence type="ECO:0000256" key="6">
    <source>
        <dbReference type="ARBA" id="ARBA00023014"/>
    </source>
</evidence>
<sequence length="290" mass="33380">MDRRNFIKVIGTVGACSLAKGLKAEVTEENRKEFVGVLCDTTRCIGCRSCEIACSEVNGNYVPDILNDKALERERTTSEKQWTVVNRYKTEKGDIYVKKQCMHCWQPACAAACLVNAMYKTKEGPVIWLSDRCMGCRFCMVSCPFDIPKFEYNSWNPKIQKCILCWDRFKKGKKPACVEACPVDALMFGLKRKIIEIARVRIYNHPTKYYHSIYGENEAGGCSWLYLAEVPFEQLGFRTDLGTTPFPEYTREFLYAVPVVLLAWPSMLLGLNYLMRSRKEEKTMEVKHDE</sequence>
<keyword evidence="7" id="KW-1133">Transmembrane helix</keyword>